<dbReference type="GO" id="GO:0008270">
    <property type="term" value="F:zinc ion binding"/>
    <property type="evidence" value="ECO:0007669"/>
    <property type="project" value="UniProtKB-UniRule"/>
</dbReference>
<keyword evidence="4 6" id="KW-0554">One-carbon metabolism</keyword>
<dbReference type="SUPFAM" id="SSF55620">
    <property type="entry name" value="Tetrahydrobiopterin biosynthesis enzymes-like"/>
    <property type="match status" value="1"/>
</dbReference>
<evidence type="ECO:0000313" key="10">
    <source>
        <dbReference type="EMBL" id="NIH66123.1"/>
    </source>
</evidence>
<evidence type="ECO:0000313" key="12">
    <source>
        <dbReference type="Proteomes" id="UP000648663"/>
    </source>
</evidence>
<keyword evidence="6" id="KW-0547">Nucleotide-binding</keyword>
<evidence type="ECO:0000313" key="9">
    <source>
        <dbReference type="EMBL" id="GGL61253.1"/>
    </source>
</evidence>
<gene>
    <name evidence="6 9" type="primary">folE</name>
    <name evidence="10" type="ORF">FB380_000569</name>
    <name evidence="9" type="ORF">GCM10011589_16660</name>
</gene>
<dbReference type="GO" id="GO:0006729">
    <property type="term" value="P:tetrahydrobiopterin biosynthetic process"/>
    <property type="evidence" value="ECO:0007669"/>
    <property type="project" value="TreeGrafter"/>
</dbReference>
<keyword evidence="12" id="KW-1185">Reference proteome</keyword>
<dbReference type="HAMAP" id="MF_00223">
    <property type="entry name" value="FolE"/>
    <property type="match status" value="1"/>
</dbReference>
<keyword evidence="6" id="KW-0862">Zinc</keyword>
<dbReference type="InterPro" id="IPR001474">
    <property type="entry name" value="GTP_CycHdrlase_I"/>
</dbReference>
<dbReference type="GO" id="GO:0006730">
    <property type="term" value="P:one-carbon metabolic process"/>
    <property type="evidence" value="ECO:0007669"/>
    <property type="project" value="UniProtKB-UniRule"/>
</dbReference>
<dbReference type="NCBIfam" id="NF006826">
    <property type="entry name" value="PRK09347.1-3"/>
    <property type="match status" value="1"/>
</dbReference>
<feature type="domain" description="GTP cyclohydrolase I" evidence="8">
    <location>
        <begin position="45"/>
        <end position="223"/>
    </location>
</feature>
<dbReference type="EMBL" id="JAAMPA010000001">
    <property type="protein sequence ID" value="NIH66123.1"/>
    <property type="molecule type" value="Genomic_DNA"/>
</dbReference>
<dbReference type="InterPro" id="IPR043133">
    <property type="entry name" value="GTP-CH-I_C/QueF"/>
</dbReference>
<dbReference type="PROSITE" id="PS00859">
    <property type="entry name" value="GTP_CYCLOHYDROL_1_1"/>
    <property type="match status" value="1"/>
</dbReference>
<dbReference type="FunFam" id="1.10.286.10:FF:000001">
    <property type="entry name" value="GTP cyclohydrolase 1"/>
    <property type="match status" value="1"/>
</dbReference>
<reference evidence="9" key="1">
    <citation type="journal article" date="2014" name="Int. J. Syst. Evol. Microbiol.">
        <title>Complete genome of a new Firmicutes species belonging to the dominant human colonic microbiota ('Ruminococcus bicirculans') reveals two chromosomes and a selective capacity to utilize plant glucans.</title>
        <authorList>
            <consortium name="NISC Comparative Sequencing Program"/>
            <person name="Wegmann U."/>
            <person name="Louis P."/>
            <person name="Goesmann A."/>
            <person name="Henrissat B."/>
            <person name="Duncan S.H."/>
            <person name="Flint H.J."/>
        </authorList>
    </citation>
    <scope>NUCLEOTIDE SEQUENCE</scope>
    <source>
        <strain evidence="9">CGMCC 4.5581</strain>
    </source>
</reference>
<dbReference type="EMBL" id="BMMI01000003">
    <property type="protein sequence ID" value="GGL61253.1"/>
    <property type="molecule type" value="Genomic_DNA"/>
</dbReference>
<dbReference type="CDD" id="cd00642">
    <property type="entry name" value="GTP_cyclohydro1"/>
    <property type="match status" value="1"/>
</dbReference>
<evidence type="ECO:0000256" key="6">
    <source>
        <dbReference type="HAMAP-Rule" id="MF_00223"/>
    </source>
</evidence>
<proteinExistence type="inferred from homology"/>
<comment type="catalytic activity">
    <reaction evidence="1 6">
        <text>GTP + H2O = 7,8-dihydroneopterin 3'-triphosphate + formate + H(+)</text>
        <dbReference type="Rhea" id="RHEA:17473"/>
        <dbReference type="ChEBI" id="CHEBI:15377"/>
        <dbReference type="ChEBI" id="CHEBI:15378"/>
        <dbReference type="ChEBI" id="CHEBI:15740"/>
        <dbReference type="ChEBI" id="CHEBI:37565"/>
        <dbReference type="ChEBI" id="CHEBI:58462"/>
        <dbReference type="EC" id="3.5.4.16"/>
    </reaction>
</comment>
<reference evidence="9" key="4">
    <citation type="submission" date="2024-05" db="EMBL/GenBank/DDBJ databases">
        <authorList>
            <person name="Sun Q."/>
            <person name="Zhou Y."/>
        </authorList>
    </citation>
    <scope>NUCLEOTIDE SEQUENCE</scope>
    <source>
        <strain evidence="9">CGMCC 4.5581</strain>
    </source>
</reference>
<comment type="similarity">
    <text evidence="3 6">Belongs to the GTP cyclohydrolase I family.</text>
</comment>
<comment type="caution">
    <text evidence="10">The sequence shown here is derived from an EMBL/GenBank/DDBJ whole genome shotgun (WGS) entry which is preliminary data.</text>
</comment>
<dbReference type="NCBIfam" id="TIGR00063">
    <property type="entry name" value="folE"/>
    <property type="match status" value="1"/>
</dbReference>
<dbReference type="FunFam" id="3.30.1130.10:FF:000001">
    <property type="entry name" value="GTP cyclohydrolase 1"/>
    <property type="match status" value="1"/>
</dbReference>
<protein>
    <recommendedName>
        <fullName evidence="6">GTP cyclohydrolase 1</fullName>
        <ecNumber evidence="6">3.5.4.16</ecNumber>
    </recommendedName>
    <alternativeName>
        <fullName evidence="6">GTP cyclohydrolase I</fullName>
        <shortName evidence="6">GTP-CH-I</shortName>
    </alternativeName>
</protein>
<reference evidence="12" key="2">
    <citation type="journal article" date="2019" name="Int. J. Syst. Evol. Microbiol.">
        <title>The Global Catalogue of Microorganisms (GCM) 10K type strain sequencing project: providing services to taxonomists for standard genome sequencing and annotation.</title>
        <authorList>
            <consortium name="The Broad Institute Genomics Platform"/>
            <consortium name="The Broad Institute Genome Sequencing Center for Infectious Disease"/>
            <person name="Wu L."/>
            <person name="Ma J."/>
        </authorList>
    </citation>
    <scope>NUCLEOTIDE SEQUENCE [LARGE SCALE GENOMIC DNA]</scope>
    <source>
        <strain evidence="12">CGMCC 4.5581</strain>
    </source>
</reference>
<dbReference type="AlphaFoldDB" id="A0A846LDB8"/>
<keyword evidence="5 6" id="KW-0378">Hydrolase</keyword>
<comment type="subunit">
    <text evidence="6">Homopolymer.</text>
</comment>
<dbReference type="Gene3D" id="1.10.286.10">
    <property type="match status" value="1"/>
</dbReference>
<dbReference type="InterPro" id="IPR020602">
    <property type="entry name" value="GTP_CycHdrlase_I_dom"/>
</dbReference>
<keyword evidence="6" id="KW-0479">Metal-binding</keyword>
<dbReference type="InterPro" id="IPR018234">
    <property type="entry name" value="GTP_CycHdrlase_I_CS"/>
</dbReference>
<evidence type="ECO:0000256" key="4">
    <source>
        <dbReference type="ARBA" id="ARBA00022563"/>
    </source>
</evidence>
<keyword evidence="6" id="KW-0342">GTP-binding</keyword>
<evidence type="ECO:0000256" key="7">
    <source>
        <dbReference type="SAM" id="MobiDB-lite"/>
    </source>
</evidence>
<dbReference type="GO" id="GO:0003934">
    <property type="term" value="F:GTP cyclohydrolase I activity"/>
    <property type="evidence" value="ECO:0007669"/>
    <property type="project" value="UniProtKB-UniRule"/>
</dbReference>
<feature type="region of interest" description="Disordered" evidence="7">
    <location>
        <begin position="1"/>
        <end position="33"/>
    </location>
</feature>
<evidence type="ECO:0000256" key="5">
    <source>
        <dbReference type="ARBA" id="ARBA00022801"/>
    </source>
</evidence>
<dbReference type="Gene3D" id="3.30.1130.10">
    <property type="match status" value="1"/>
</dbReference>
<comment type="pathway">
    <text evidence="2 6">Cofactor biosynthesis; 7,8-dihydroneopterin triphosphate biosynthesis; 7,8-dihydroneopterin triphosphate from GTP: step 1/1.</text>
</comment>
<dbReference type="PANTHER" id="PTHR11109:SF7">
    <property type="entry name" value="GTP CYCLOHYDROLASE 1"/>
    <property type="match status" value="1"/>
</dbReference>
<dbReference type="Proteomes" id="UP000648663">
    <property type="component" value="Unassembled WGS sequence"/>
</dbReference>
<dbReference type="Proteomes" id="UP000552836">
    <property type="component" value="Unassembled WGS sequence"/>
</dbReference>
<evidence type="ECO:0000313" key="11">
    <source>
        <dbReference type="Proteomes" id="UP000552836"/>
    </source>
</evidence>
<dbReference type="GO" id="GO:0005737">
    <property type="term" value="C:cytoplasm"/>
    <property type="evidence" value="ECO:0007669"/>
    <property type="project" value="TreeGrafter"/>
</dbReference>
<feature type="binding site" evidence="6">
    <location>
        <position position="187"/>
    </location>
    <ligand>
        <name>Zn(2+)</name>
        <dbReference type="ChEBI" id="CHEBI:29105"/>
    </ligand>
</feature>
<dbReference type="PROSITE" id="PS00860">
    <property type="entry name" value="GTP_CYCLOHYDROL_1_2"/>
    <property type="match status" value="1"/>
</dbReference>
<evidence type="ECO:0000256" key="3">
    <source>
        <dbReference type="ARBA" id="ARBA00008085"/>
    </source>
</evidence>
<reference evidence="10 11" key="3">
    <citation type="submission" date="2020-02" db="EMBL/GenBank/DDBJ databases">
        <title>Sequencing the genomes of 1000 actinobacteria strains.</title>
        <authorList>
            <person name="Klenk H.-P."/>
        </authorList>
    </citation>
    <scope>NUCLEOTIDE SEQUENCE [LARGE SCALE GENOMIC DNA]</scope>
    <source>
        <strain evidence="10 11">DSM 45201</strain>
    </source>
</reference>
<feature type="binding site" evidence="6">
    <location>
        <position position="117"/>
    </location>
    <ligand>
        <name>Zn(2+)</name>
        <dbReference type="ChEBI" id="CHEBI:29105"/>
    </ligand>
</feature>
<name>A0A846LDB8_9ACTN</name>
<dbReference type="GO" id="GO:0046654">
    <property type="term" value="P:tetrahydrofolate biosynthetic process"/>
    <property type="evidence" value="ECO:0007669"/>
    <property type="project" value="UniProtKB-UniRule"/>
</dbReference>
<evidence type="ECO:0000259" key="8">
    <source>
        <dbReference type="Pfam" id="PF01227"/>
    </source>
</evidence>
<dbReference type="GO" id="GO:0005525">
    <property type="term" value="F:GTP binding"/>
    <property type="evidence" value="ECO:0007669"/>
    <property type="project" value="UniProtKB-KW"/>
</dbReference>
<evidence type="ECO:0000256" key="2">
    <source>
        <dbReference type="ARBA" id="ARBA00005080"/>
    </source>
</evidence>
<feature type="binding site" evidence="6">
    <location>
        <position position="114"/>
    </location>
    <ligand>
        <name>Zn(2+)</name>
        <dbReference type="ChEBI" id="CHEBI:29105"/>
    </ligand>
</feature>
<dbReference type="EC" id="3.5.4.16" evidence="6"/>
<evidence type="ECO:0000256" key="1">
    <source>
        <dbReference type="ARBA" id="ARBA00001052"/>
    </source>
</evidence>
<sequence length="226" mass="24291">MSGAPGGADDQGGTWRGPVDGLGQDPRTGDPVADLAEGRVDAARIEAAVREILLAIGEDPDRPGLVDTPARVARAYGETFAGLGQDPYDVLATTFDEDHDELVLVKDIPMYSTCEHHLVPFHGRAHVGYIPGADGRVTGLSKLARLVEVYARRPQVQERMTRQIADALFEVLKPQGVIVVVEAEHLCMAMRGVRKPGSTTLTSAVRGIFRESPATRSEAMSLILGR</sequence>
<dbReference type="PANTHER" id="PTHR11109">
    <property type="entry name" value="GTP CYCLOHYDROLASE I"/>
    <property type="match status" value="1"/>
</dbReference>
<feature type="compositionally biased region" description="Gly residues" evidence="7">
    <location>
        <begin position="1"/>
        <end position="10"/>
    </location>
</feature>
<dbReference type="InterPro" id="IPR043134">
    <property type="entry name" value="GTP-CH-I_N"/>
</dbReference>
<organism evidence="10 11">
    <name type="scientific">Modestobacter marinus</name>
    <dbReference type="NCBI Taxonomy" id="477641"/>
    <lineage>
        <taxon>Bacteria</taxon>
        <taxon>Bacillati</taxon>
        <taxon>Actinomycetota</taxon>
        <taxon>Actinomycetes</taxon>
        <taxon>Geodermatophilales</taxon>
        <taxon>Geodermatophilaceae</taxon>
        <taxon>Modestobacter</taxon>
    </lineage>
</organism>
<accession>A0A846LDB8</accession>
<dbReference type="Pfam" id="PF01227">
    <property type="entry name" value="GTP_cyclohydroI"/>
    <property type="match status" value="1"/>
</dbReference>
<dbReference type="UniPathway" id="UPA00848">
    <property type="reaction ID" value="UER00151"/>
</dbReference>
<dbReference type="NCBIfam" id="NF006825">
    <property type="entry name" value="PRK09347.1-2"/>
    <property type="match status" value="1"/>
</dbReference>
<dbReference type="RefSeq" id="WP_425563415.1">
    <property type="nucleotide sequence ID" value="NZ_BAABJU010000010.1"/>
</dbReference>